<feature type="domain" description="RNA polymerase sigma-70 region 2" evidence="5">
    <location>
        <begin position="27"/>
        <end position="94"/>
    </location>
</feature>
<evidence type="ECO:0000259" key="6">
    <source>
        <dbReference type="Pfam" id="PF08281"/>
    </source>
</evidence>
<dbReference type="InterPro" id="IPR036388">
    <property type="entry name" value="WH-like_DNA-bd_sf"/>
</dbReference>
<gene>
    <name evidence="7" type="ORF">SAMN05660429_02647</name>
</gene>
<protein>
    <submittedName>
        <fullName evidence="7">RNA polymerase sigma-70 factor, ECF subfamily</fullName>
    </submittedName>
</protein>
<dbReference type="OrthoDB" id="9797134at2"/>
<sequence>MVQPLSNENELIAKVLATQCENAFAQLITHYQQSLRQYCRRLCSNDFSLADDVAQNTFIQVYQKLSMFQGKGKFQGWLFRIAYFEFLQLLRKQKPVDELSGNEEASDNVSQMTEKRDLEWAVAQLSAVQRACITLQFNFGYNQEEISAMLDLPVGTVKSHVRRGKEILTQLLNPSTQNNRGVA</sequence>
<reference evidence="7 8" key="1">
    <citation type="submission" date="2016-10" db="EMBL/GenBank/DDBJ databases">
        <authorList>
            <person name="de Groot N.N."/>
        </authorList>
    </citation>
    <scope>NUCLEOTIDE SEQUENCE [LARGE SCALE GENOMIC DNA]</scope>
    <source>
        <strain evidence="7 8">DSM 19706</strain>
    </source>
</reference>
<dbReference type="InterPro" id="IPR007627">
    <property type="entry name" value="RNA_pol_sigma70_r2"/>
</dbReference>
<dbReference type="InterPro" id="IPR013325">
    <property type="entry name" value="RNA_pol_sigma_r2"/>
</dbReference>
<organism evidence="7 8">
    <name type="scientific">Thalassotalea agarivorans</name>
    <name type="common">Thalassomonas agarivorans</name>
    <dbReference type="NCBI Taxonomy" id="349064"/>
    <lineage>
        <taxon>Bacteria</taxon>
        <taxon>Pseudomonadati</taxon>
        <taxon>Pseudomonadota</taxon>
        <taxon>Gammaproteobacteria</taxon>
        <taxon>Alteromonadales</taxon>
        <taxon>Colwelliaceae</taxon>
        <taxon>Thalassotalea</taxon>
    </lineage>
</organism>
<comment type="similarity">
    <text evidence="1">Belongs to the sigma-70 factor family. ECF subfamily.</text>
</comment>
<dbReference type="Pfam" id="PF04542">
    <property type="entry name" value="Sigma70_r2"/>
    <property type="match status" value="1"/>
</dbReference>
<dbReference type="PANTHER" id="PTHR43133">
    <property type="entry name" value="RNA POLYMERASE ECF-TYPE SIGMA FACTO"/>
    <property type="match status" value="1"/>
</dbReference>
<evidence type="ECO:0000256" key="3">
    <source>
        <dbReference type="ARBA" id="ARBA00023082"/>
    </source>
</evidence>
<evidence type="ECO:0000256" key="2">
    <source>
        <dbReference type="ARBA" id="ARBA00023015"/>
    </source>
</evidence>
<dbReference type="RefSeq" id="WP_093331427.1">
    <property type="nucleotide sequence ID" value="NZ_AP027363.1"/>
</dbReference>
<dbReference type="Proteomes" id="UP000199308">
    <property type="component" value="Unassembled WGS sequence"/>
</dbReference>
<evidence type="ECO:0000259" key="5">
    <source>
        <dbReference type="Pfam" id="PF04542"/>
    </source>
</evidence>
<dbReference type="Pfam" id="PF08281">
    <property type="entry name" value="Sigma70_r4_2"/>
    <property type="match status" value="1"/>
</dbReference>
<dbReference type="GO" id="GO:0006352">
    <property type="term" value="P:DNA-templated transcription initiation"/>
    <property type="evidence" value="ECO:0007669"/>
    <property type="project" value="InterPro"/>
</dbReference>
<accession>A0A1I0H3X1</accession>
<keyword evidence="3" id="KW-0731">Sigma factor</keyword>
<keyword evidence="4" id="KW-0804">Transcription</keyword>
<dbReference type="Gene3D" id="1.10.1740.10">
    <property type="match status" value="1"/>
</dbReference>
<dbReference type="EMBL" id="FOHK01000014">
    <property type="protein sequence ID" value="SET77517.1"/>
    <property type="molecule type" value="Genomic_DNA"/>
</dbReference>
<dbReference type="SUPFAM" id="SSF88659">
    <property type="entry name" value="Sigma3 and sigma4 domains of RNA polymerase sigma factors"/>
    <property type="match status" value="1"/>
</dbReference>
<dbReference type="InterPro" id="IPR014284">
    <property type="entry name" value="RNA_pol_sigma-70_dom"/>
</dbReference>
<dbReference type="STRING" id="349064.SAMN05660429_02647"/>
<evidence type="ECO:0000256" key="1">
    <source>
        <dbReference type="ARBA" id="ARBA00010641"/>
    </source>
</evidence>
<dbReference type="AlphaFoldDB" id="A0A1I0H3X1"/>
<dbReference type="GO" id="GO:0016987">
    <property type="term" value="F:sigma factor activity"/>
    <property type="evidence" value="ECO:0007669"/>
    <property type="project" value="UniProtKB-KW"/>
</dbReference>
<dbReference type="Gene3D" id="1.10.10.10">
    <property type="entry name" value="Winged helix-like DNA-binding domain superfamily/Winged helix DNA-binding domain"/>
    <property type="match status" value="1"/>
</dbReference>
<keyword evidence="8" id="KW-1185">Reference proteome</keyword>
<dbReference type="InterPro" id="IPR013324">
    <property type="entry name" value="RNA_pol_sigma_r3/r4-like"/>
</dbReference>
<dbReference type="InterPro" id="IPR039425">
    <property type="entry name" value="RNA_pol_sigma-70-like"/>
</dbReference>
<keyword evidence="2" id="KW-0805">Transcription regulation</keyword>
<proteinExistence type="inferred from homology"/>
<feature type="domain" description="RNA polymerase sigma factor 70 region 4 type 2" evidence="6">
    <location>
        <begin position="121"/>
        <end position="166"/>
    </location>
</feature>
<dbReference type="PANTHER" id="PTHR43133:SF51">
    <property type="entry name" value="RNA POLYMERASE SIGMA FACTOR"/>
    <property type="match status" value="1"/>
</dbReference>
<evidence type="ECO:0000313" key="7">
    <source>
        <dbReference type="EMBL" id="SET77517.1"/>
    </source>
</evidence>
<evidence type="ECO:0000256" key="4">
    <source>
        <dbReference type="ARBA" id="ARBA00023163"/>
    </source>
</evidence>
<dbReference type="SUPFAM" id="SSF88946">
    <property type="entry name" value="Sigma2 domain of RNA polymerase sigma factors"/>
    <property type="match status" value="1"/>
</dbReference>
<dbReference type="GO" id="GO:0003677">
    <property type="term" value="F:DNA binding"/>
    <property type="evidence" value="ECO:0007669"/>
    <property type="project" value="InterPro"/>
</dbReference>
<name>A0A1I0H3X1_THASX</name>
<evidence type="ECO:0000313" key="8">
    <source>
        <dbReference type="Proteomes" id="UP000199308"/>
    </source>
</evidence>
<dbReference type="InterPro" id="IPR013249">
    <property type="entry name" value="RNA_pol_sigma70_r4_t2"/>
</dbReference>
<dbReference type="NCBIfam" id="TIGR02937">
    <property type="entry name" value="sigma70-ECF"/>
    <property type="match status" value="1"/>
</dbReference>